<organism evidence="2 3">
    <name type="scientific">Limnoraphis robusta CCNP1315</name>
    <dbReference type="NCBI Taxonomy" id="3110306"/>
    <lineage>
        <taxon>Bacteria</taxon>
        <taxon>Bacillati</taxon>
        <taxon>Cyanobacteriota</taxon>
        <taxon>Cyanophyceae</taxon>
        <taxon>Oscillatoriophycideae</taxon>
        <taxon>Oscillatoriales</taxon>
        <taxon>Sirenicapillariaceae</taxon>
        <taxon>Limnoraphis</taxon>
    </lineage>
</organism>
<evidence type="ECO:0000313" key="3">
    <source>
        <dbReference type="Proteomes" id="UP001301728"/>
    </source>
</evidence>
<feature type="domain" description="G" evidence="1">
    <location>
        <begin position="38"/>
        <end position="158"/>
    </location>
</feature>
<reference evidence="2 3" key="1">
    <citation type="submission" date="2023-12" db="EMBL/GenBank/DDBJ databases">
        <title>Baltic Sea Cyanobacteria.</title>
        <authorList>
            <person name="Delbaje E."/>
            <person name="Fewer D.P."/>
            <person name="Shishido T.K."/>
        </authorList>
    </citation>
    <scope>NUCLEOTIDE SEQUENCE [LARGE SCALE GENOMIC DNA]</scope>
    <source>
        <strain evidence="2 3">CCNP 1315</strain>
    </source>
</reference>
<dbReference type="Gene3D" id="3.40.50.300">
    <property type="entry name" value="P-loop containing nucleotide triphosphate hydrolases"/>
    <property type="match status" value="1"/>
</dbReference>
<sequence>MAILSAWYCPSKFSHSSEMVTKIIGKYLDRLRRDRLTVLFFGKTGVGKSSTLNALFGVNWATDDAVACTKKPQFVDLDASQYGYFPYQKIRIVDLPGIGESLTDDKNYMAYYKKWIPKADCLVWVTQADTRAYKRDEMFLKKLKPLFKPSLFLIVALNKIDYLAVYEGKKQFNFEKREPSEDQLRLIPEKIDDVYGIFQNAVDGKITFDKNQILPYTSFYGWGLDNLKRQILTKTK</sequence>
<dbReference type="EMBL" id="JAYGHT010000027">
    <property type="protein sequence ID" value="MEA5519336.1"/>
    <property type="molecule type" value="Genomic_DNA"/>
</dbReference>
<gene>
    <name evidence="2" type="ORF">VB854_10280</name>
</gene>
<dbReference type="Pfam" id="PF01926">
    <property type="entry name" value="MMR_HSR1"/>
    <property type="match status" value="1"/>
</dbReference>
<dbReference type="Proteomes" id="UP001301728">
    <property type="component" value="Unassembled WGS sequence"/>
</dbReference>
<evidence type="ECO:0000313" key="2">
    <source>
        <dbReference type="EMBL" id="MEA5519336.1"/>
    </source>
</evidence>
<dbReference type="SUPFAM" id="SSF52540">
    <property type="entry name" value="P-loop containing nucleoside triphosphate hydrolases"/>
    <property type="match status" value="1"/>
</dbReference>
<accession>A0ABU5TXH2</accession>
<dbReference type="InterPro" id="IPR006073">
    <property type="entry name" value="GTP-bd"/>
</dbReference>
<evidence type="ECO:0000259" key="1">
    <source>
        <dbReference type="Pfam" id="PF01926"/>
    </source>
</evidence>
<protein>
    <submittedName>
        <fullName evidence="2">GTPase</fullName>
    </submittedName>
</protein>
<dbReference type="RefSeq" id="WP_323273543.1">
    <property type="nucleotide sequence ID" value="NZ_JAYGHT010000027.1"/>
</dbReference>
<keyword evidence="3" id="KW-1185">Reference proteome</keyword>
<proteinExistence type="predicted"/>
<comment type="caution">
    <text evidence="2">The sequence shown here is derived from an EMBL/GenBank/DDBJ whole genome shotgun (WGS) entry which is preliminary data.</text>
</comment>
<dbReference type="InterPro" id="IPR027417">
    <property type="entry name" value="P-loop_NTPase"/>
</dbReference>
<name>A0ABU5TXH2_9CYAN</name>